<comment type="caution">
    <text evidence="1">The sequence shown here is derived from an EMBL/GenBank/DDBJ whole genome shotgun (WGS) entry which is preliminary data.</text>
</comment>
<evidence type="ECO:0000313" key="2">
    <source>
        <dbReference type="Proteomes" id="UP000789759"/>
    </source>
</evidence>
<proteinExistence type="predicted"/>
<evidence type="ECO:0000313" key="1">
    <source>
        <dbReference type="EMBL" id="CAG8832092.1"/>
    </source>
</evidence>
<dbReference type="Proteomes" id="UP000789759">
    <property type="component" value="Unassembled WGS sequence"/>
</dbReference>
<name>A0A9N9KHP5_9GLOM</name>
<dbReference type="EMBL" id="CAJVQA010067554">
    <property type="protein sequence ID" value="CAG8832092.1"/>
    <property type="molecule type" value="Genomic_DNA"/>
</dbReference>
<sequence length="43" mass="4771">AASTIQYLNHVQYFNTATSTQNKITEKIIVPGVLLPNIAIQKK</sequence>
<protein>
    <submittedName>
        <fullName evidence="1">23202_t:CDS:1</fullName>
    </submittedName>
</protein>
<accession>A0A9N9KHP5</accession>
<feature type="non-terminal residue" evidence="1">
    <location>
        <position position="43"/>
    </location>
</feature>
<organism evidence="1 2">
    <name type="scientific">Cetraspora pellucida</name>
    <dbReference type="NCBI Taxonomy" id="1433469"/>
    <lineage>
        <taxon>Eukaryota</taxon>
        <taxon>Fungi</taxon>
        <taxon>Fungi incertae sedis</taxon>
        <taxon>Mucoromycota</taxon>
        <taxon>Glomeromycotina</taxon>
        <taxon>Glomeromycetes</taxon>
        <taxon>Diversisporales</taxon>
        <taxon>Gigasporaceae</taxon>
        <taxon>Cetraspora</taxon>
    </lineage>
</organism>
<keyword evidence="2" id="KW-1185">Reference proteome</keyword>
<feature type="non-terminal residue" evidence="1">
    <location>
        <position position="1"/>
    </location>
</feature>
<reference evidence="1" key="1">
    <citation type="submission" date="2021-06" db="EMBL/GenBank/DDBJ databases">
        <authorList>
            <person name="Kallberg Y."/>
            <person name="Tangrot J."/>
            <person name="Rosling A."/>
        </authorList>
    </citation>
    <scope>NUCLEOTIDE SEQUENCE</scope>
    <source>
        <strain evidence="1">FL966</strain>
    </source>
</reference>
<dbReference type="AlphaFoldDB" id="A0A9N9KHP5"/>
<gene>
    <name evidence="1" type="ORF">CPELLU_LOCUS20807</name>
</gene>